<dbReference type="OrthoDB" id="9794400at2"/>
<dbReference type="InterPro" id="IPR029026">
    <property type="entry name" value="tRNA_m1G_MTases_N"/>
</dbReference>
<dbReference type="AlphaFoldDB" id="A0A4U1MGH8"/>
<keyword evidence="2 5" id="KW-0489">Methyltransferase</keyword>
<dbReference type="Gene3D" id="3.30.1330.30">
    <property type="match status" value="1"/>
</dbReference>
<dbReference type="InterPro" id="IPR029028">
    <property type="entry name" value="Alpha/beta_knot_MTases"/>
</dbReference>
<dbReference type="Pfam" id="PF22435">
    <property type="entry name" value="MRM3-like_sub_bind"/>
    <property type="match status" value="1"/>
</dbReference>
<dbReference type="GO" id="GO:0008173">
    <property type="term" value="F:RNA methyltransferase activity"/>
    <property type="evidence" value="ECO:0007669"/>
    <property type="project" value="InterPro"/>
</dbReference>
<evidence type="ECO:0000259" key="4">
    <source>
        <dbReference type="SMART" id="SM00967"/>
    </source>
</evidence>
<keyword evidence="3 5" id="KW-0808">Transferase</keyword>
<comment type="caution">
    <text evidence="5">The sequence shown here is derived from an EMBL/GenBank/DDBJ whole genome shotgun (WGS) entry which is preliminary data.</text>
</comment>
<proteinExistence type="inferred from homology"/>
<dbReference type="EMBL" id="SWFM01000003">
    <property type="protein sequence ID" value="TKD70369.1"/>
    <property type="molecule type" value="Genomic_DNA"/>
</dbReference>
<name>A0A4U1MGH8_9BACL</name>
<dbReference type="GO" id="GO:0005737">
    <property type="term" value="C:cytoplasm"/>
    <property type="evidence" value="ECO:0007669"/>
    <property type="project" value="UniProtKB-ARBA"/>
</dbReference>
<evidence type="ECO:0000256" key="3">
    <source>
        <dbReference type="ARBA" id="ARBA00022679"/>
    </source>
</evidence>
<dbReference type="GO" id="GO:0003723">
    <property type="term" value="F:RNA binding"/>
    <property type="evidence" value="ECO:0007669"/>
    <property type="project" value="InterPro"/>
</dbReference>
<accession>A0A4U1MGH8</accession>
<comment type="similarity">
    <text evidence="1">Belongs to the class IV-like SAM-binding methyltransferase superfamily. RNA methyltransferase TrmH family.</text>
</comment>
<sequence length="250" mass="27168">MMIIESVKNQKVKDWKKLQTRKGREKAEAFLIEGPHIIEEAAKAEAPIVEVILTEGMDLSPYPFKERPVVYTVTEKVMLELTGTETPQGIMAVCKMVEPLLPQNGKLLLLDAIQDPGNLGTIIRTADSAGYDGVLLGEGTVDPYNSKVLRSTQGSIFHLPVKKANLVEEVKSLKQLGMHIYATEVSGGTPYQELESQSDFAVILGNEANGVSEELQNLADVNVYIPIFGDAESLNVAVAAGILMYGLLPS</sequence>
<dbReference type="GO" id="GO:0032259">
    <property type="term" value="P:methylation"/>
    <property type="evidence" value="ECO:0007669"/>
    <property type="project" value="UniProtKB-KW"/>
</dbReference>
<evidence type="ECO:0000256" key="2">
    <source>
        <dbReference type="ARBA" id="ARBA00022603"/>
    </source>
</evidence>
<evidence type="ECO:0000313" key="5">
    <source>
        <dbReference type="EMBL" id="TKD70369.1"/>
    </source>
</evidence>
<protein>
    <submittedName>
        <fullName evidence="5">RNA methyltransferase</fullName>
    </submittedName>
</protein>
<dbReference type="Gene3D" id="3.40.1280.10">
    <property type="match status" value="1"/>
</dbReference>
<dbReference type="PANTHER" id="PTHR43191:SF2">
    <property type="entry name" value="RRNA METHYLTRANSFERASE 3, MITOCHONDRIAL"/>
    <property type="match status" value="1"/>
</dbReference>
<dbReference type="InterPro" id="IPR053888">
    <property type="entry name" value="MRM3-like_sub_bind"/>
</dbReference>
<feature type="domain" description="RNA 2-O ribose methyltransferase substrate binding" evidence="4">
    <location>
        <begin position="31"/>
        <end position="100"/>
    </location>
</feature>
<dbReference type="SUPFAM" id="SSF75217">
    <property type="entry name" value="alpha/beta knot"/>
    <property type="match status" value="1"/>
</dbReference>
<dbReference type="SMART" id="SM00967">
    <property type="entry name" value="SpoU_sub_bind"/>
    <property type="match status" value="1"/>
</dbReference>
<dbReference type="Pfam" id="PF00588">
    <property type="entry name" value="SpoU_methylase"/>
    <property type="match status" value="1"/>
</dbReference>
<evidence type="ECO:0000256" key="1">
    <source>
        <dbReference type="ARBA" id="ARBA00007228"/>
    </source>
</evidence>
<dbReference type="InterPro" id="IPR001537">
    <property type="entry name" value="SpoU_MeTrfase"/>
</dbReference>
<organism evidence="5 6">
    <name type="scientific">Guptibacillus hwajinpoensis</name>
    <dbReference type="NCBI Taxonomy" id="208199"/>
    <lineage>
        <taxon>Bacteria</taxon>
        <taxon>Bacillati</taxon>
        <taxon>Bacillota</taxon>
        <taxon>Bacilli</taxon>
        <taxon>Bacillales</taxon>
        <taxon>Guptibacillaceae</taxon>
        <taxon>Guptibacillus</taxon>
    </lineage>
</organism>
<dbReference type="CDD" id="cd18095">
    <property type="entry name" value="SpoU-like_rRNA-MTase"/>
    <property type="match status" value="1"/>
</dbReference>
<evidence type="ECO:0000313" key="6">
    <source>
        <dbReference type="Proteomes" id="UP000310541"/>
    </source>
</evidence>
<dbReference type="InterPro" id="IPR051259">
    <property type="entry name" value="rRNA_Methyltransferase"/>
</dbReference>
<dbReference type="InterPro" id="IPR013123">
    <property type="entry name" value="SpoU_subst-bd"/>
</dbReference>
<dbReference type="Proteomes" id="UP000310541">
    <property type="component" value="Unassembled WGS sequence"/>
</dbReference>
<dbReference type="PANTHER" id="PTHR43191">
    <property type="entry name" value="RRNA METHYLTRANSFERASE 3"/>
    <property type="match status" value="1"/>
</dbReference>
<dbReference type="SUPFAM" id="SSF55315">
    <property type="entry name" value="L30e-like"/>
    <property type="match status" value="1"/>
</dbReference>
<dbReference type="GO" id="GO:0006396">
    <property type="term" value="P:RNA processing"/>
    <property type="evidence" value="ECO:0007669"/>
    <property type="project" value="InterPro"/>
</dbReference>
<dbReference type="InterPro" id="IPR029064">
    <property type="entry name" value="Ribosomal_eL30-like_sf"/>
</dbReference>
<gene>
    <name evidence="5" type="ORF">FBF83_14140</name>
</gene>
<dbReference type="RefSeq" id="WP_136947774.1">
    <property type="nucleotide sequence ID" value="NZ_SWFM01000003.1"/>
</dbReference>
<reference evidence="5 6" key="1">
    <citation type="submission" date="2019-04" db="EMBL/GenBank/DDBJ databases">
        <title>Genome sequence of Bacillus hwajinpoensis strain Y2.</title>
        <authorList>
            <person name="Fair J.L."/>
            <person name="Maclea K.S."/>
        </authorList>
    </citation>
    <scope>NUCLEOTIDE SEQUENCE [LARGE SCALE GENOMIC DNA]</scope>
    <source>
        <strain evidence="5 6">Y2</strain>
    </source>
</reference>